<dbReference type="SMART" id="SM00710">
    <property type="entry name" value="PbH1"/>
    <property type="match status" value="7"/>
</dbReference>
<dbReference type="HOGENOM" id="CLU_456835_0_0_11"/>
<dbReference type="InterPro" id="IPR006626">
    <property type="entry name" value="PbH1"/>
</dbReference>
<feature type="compositionally biased region" description="Gly residues" evidence="1">
    <location>
        <begin position="531"/>
        <end position="551"/>
    </location>
</feature>
<evidence type="ECO:0000313" key="3">
    <source>
        <dbReference type="Proteomes" id="UP000003111"/>
    </source>
</evidence>
<dbReference type="InterPro" id="IPR011050">
    <property type="entry name" value="Pectin_lyase_fold/virulence"/>
</dbReference>
<dbReference type="EMBL" id="ACLF03000006">
    <property type="protein sequence ID" value="EFQ82600.1"/>
    <property type="molecule type" value="Genomic_DNA"/>
</dbReference>
<evidence type="ECO:0000256" key="1">
    <source>
        <dbReference type="SAM" id="MobiDB-lite"/>
    </source>
</evidence>
<evidence type="ECO:0008006" key="4">
    <source>
        <dbReference type="Google" id="ProtNLM"/>
    </source>
</evidence>
<accession>E2SDM3</accession>
<dbReference type="STRING" id="585531.HMPREF0063_11809"/>
<keyword evidence="3" id="KW-1185">Reference proteome</keyword>
<proteinExistence type="predicted"/>
<gene>
    <name evidence="2" type="ORF">HMPREF0063_11809</name>
</gene>
<organism evidence="2 3">
    <name type="scientific">Aeromicrobium marinum DSM 15272</name>
    <dbReference type="NCBI Taxonomy" id="585531"/>
    <lineage>
        <taxon>Bacteria</taxon>
        <taxon>Bacillati</taxon>
        <taxon>Actinomycetota</taxon>
        <taxon>Actinomycetes</taxon>
        <taxon>Propionibacteriales</taxon>
        <taxon>Nocardioidaceae</taxon>
        <taxon>Aeromicrobium</taxon>
    </lineage>
</organism>
<protein>
    <recommendedName>
        <fullName evidence="4">Right handed beta helix domain-containing protein</fullName>
    </recommendedName>
</protein>
<reference evidence="2" key="1">
    <citation type="submission" date="2010-08" db="EMBL/GenBank/DDBJ databases">
        <authorList>
            <person name="Muzny D."/>
            <person name="Qin X."/>
            <person name="Buhay C."/>
            <person name="Dugan-Rocha S."/>
            <person name="Ding Y."/>
            <person name="Chen G."/>
            <person name="Hawes A."/>
            <person name="Holder M."/>
            <person name="Jhangiani S."/>
            <person name="Johnson A."/>
            <person name="Khan Z."/>
            <person name="Li Z."/>
            <person name="Liu W."/>
            <person name="Liu X."/>
            <person name="Perez L."/>
            <person name="Shen H."/>
            <person name="Wang Q."/>
            <person name="Watt J."/>
            <person name="Xi L."/>
            <person name="Xin Y."/>
            <person name="Zhou J."/>
            <person name="Deng J."/>
            <person name="Jiang H."/>
            <person name="Liu Y."/>
            <person name="Qu J."/>
            <person name="Song X.-Z."/>
            <person name="Zhang L."/>
            <person name="Villasana D."/>
            <person name="Johnson A."/>
            <person name="Liu J."/>
            <person name="Liyanage D."/>
            <person name="Lorensuhewa L."/>
            <person name="Robinson T."/>
            <person name="Song A."/>
            <person name="Song B.-B."/>
            <person name="Dinh H."/>
            <person name="Thornton R."/>
            <person name="Coyle M."/>
            <person name="Francisco L."/>
            <person name="Jackson L."/>
            <person name="Javaid M."/>
            <person name="Korchina V."/>
            <person name="Kovar C."/>
            <person name="Mata R."/>
            <person name="Mathew T."/>
            <person name="Ngo R."/>
            <person name="Nguyen L."/>
            <person name="Nguyen N."/>
            <person name="Okwuonu G."/>
            <person name="Ongeri F."/>
            <person name="Pham C."/>
            <person name="Simmons D."/>
            <person name="Wilczek-Boney K."/>
            <person name="Hale W."/>
            <person name="Jakkamsetti A."/>
            <person name="Pham P."/>
            <person name="Ruth R."/>
            <person name="San Lucas F."/>
            <person name="Warren J."/>
            <person name="Zhang J."/>
            <person name="Zhao Z."/>
            <person name="Zhou C."/>
            <person name="Zhu D."/>
            <person name="Lee S."/>
            <person name="Bess C."/>
            <person name="Blankenburg K."/>
            <person name="Forbes L."/>
            <person name="Fu Q."/>
            <person name="Gubbala S."/>
            <person name="Hirani K."/>
            <person name="Jayaseelan J.C."/>
            <person name="Lara F."/>
            <person name="Munidasa M."/>
            <person name="Palculict T."/>
            <person name="Patil S."/>
            <person name="Pu L.-L."/>
            <person name="Saada N."/>
            <person name="Tang L."/>
            <person name="Weissenberger G."/>
            <person name="Zhu Y."/>
            <person name="Hemphill L."/>
            <person name="Shang Y."/>
            <person name="Youmans B."/>
            <person name="Ayvaz T."/>
            <person name="Ross M."/>
            <person name="Santibanez J."/>
            <person name="Aqrawi P."/>
            <person name="Gross S."/>
            <person name="Joshi V."/>
            <person name="Fowler G."/>
            <person name="Nazareth L."/>
            <person name="Reid J."/>
            <person name="Worley K."/>
            <person name="Petrosino J."/>
            <person name="Highlander S."/>
            <person name="Gibbs R."/>
        </authorList>
    </citation>
    <scope>NUCLEOTIDE SEQUENCE [LARGE SCALE GENOMIC DNA]</scope>
    <source>
        <strain evidence="2">DSM 15272</strain>
    </source>
</reference>
<dbReference type="Proteomes" id="UP000003111">
    <property type="component" value="Unassembled WGS sequence"/>
</dbReference>
<evidence type="ECO:0000313" key="2">
    <source>
        <dbReference type="EMBL" id="EFQ82600.1"/>
    </source>
</evidence>
<dbReference type="AlphaFoldDB" id="E2SDM3"/>
<name>E2SDM3_9ACTN</name>
<dbReference type="InterPro" id="IPR012334">
    <property type="entry name" value="Pectin_lyas_fold"/>
</dbReference>
<sequence>MALVATPASAAELSVCAVGCDHTTVADAVAAAAAGDTITIGAGTFPTFGVVVDKPLTIQGAGVGQTILDGGGASVGSVPGIFRILPGLDAKGSGEIIVRDMSLVNPGKNTTASQYFTISIGIKQATTGITGITLTDLDVEGTGDAARTGYGVYADTGLTGGVPRETPPLTITDSRFSEHVFNGIGVDGWGAPVTISGNDLQEGIGGSSSILVFNEYLPDRIIDPVVITDNVSDGRLVYIRNIDFNATLDTRGGFDDVTIAGNVITGLANVDAGILVSTNSTAATEPTQMGTVRVLDNDIVGDGTSPGTAGVTIGGHVIDAGVQGNSVVGVGTGVNVTQVKNQNPVSVEATDNRLFADDNGVGNTTTTTVDASRNWWGCQTDPALGAPECSGVSGTGGVTTAPWVVARLVSSADSVVEGGTATLTAALDRLSDGEPVGDALPVGGLDVQFSADRGAVDPADTVLDEALTATSTYTAPAGPGADTVTARIDLAEFEIAEPEGDLQLLAFGDAAVRGEAITLPLTITAAAVDPGTGGSGGDSGTGGSGGTGAPGSGTAAGVLPDAGSPVDAGGLAAALALLALGGVAMRMGLRVQPRHRA</sequence>
<feature type="region of interest" description="Disordered" evidence="1">
    <location>
        <begin position="530"/>
        <end position="558"/>
    </location>
</feature>
<dbReference type="Gene3D" id="2.160.20.10">
    <property type="entry name" value="Single-stranded right-handed beta-helix, Pectin lyase-like"/>
    <property type="match status" value="1"/>
</dbReference>
<dbReference type="SUPFAM" id="SSF51126">
    <property type="entry name" value="Pectin lyase-like"/>
    <property type="match status" value="1"/>
</dbReference>
<comment type="caution">
    <text evidence="2">The sequence shown here is derived from an EMBL/GenBank/DDBJ whole genome shotgun (WGS) entry which is preliminary data.</text>
</comment>